<dbReference type="EMBL" id="GBRH01212118">
    <property type="protein sequence ID" value="JAD85777.1"/>
    <property type="molecule type" value="Transcribed_RNA"/>
</dbReference>
<evidence type="ECO:0000313" key="2">
    <source>
        <dbReference type="EMBL" id="JAD85777.1"/>
    </source>
</evidence>
<sequence>MAAESYTLAASSAVSKVPSHTRTRRHGSRISAAYLPHGRRRTPRNRGSPAPPSAFLFLPGSTTLGFPADDGETFRAAASFTAGSRRISCT</sequence>
<feature type="compositionally biased region" description="Polar residues" evidence="1">
    <location>
        <begin position="8"/>
        <end position="18"/>
    </location>
</feature>
<feature type="region of interest" description="Disordered" evidence="1">
    <location>
        <begin position="1"/>
        <end position="54"/>
    </location>
</feature>
<dbReference type="AlphaFoldDB" id="A0A0A9DPR4"/>
<evidence type="ECO:0000256" key="1">
    <source>
        <dbReference type="SAM" id="MobiDB-lite"/>
    </source>
</evidence>
<reference evidence="2" key="2">
    <citation type="journal article" date="2015" name="Data Brief">
        <title>Shoot transcriptome of the giant reed, Arundo donax.</title>
        <authorList>
            <person name="Barrero R.A."/>
            <person name="Guerrero F.D."/>
            <person name="Moolhuijzen P."/>
            <person name="Goolsby J.A."/>
            <person name="Tidwell J."/>
            <person name="Bellgard S.E."/>
            <person name="Bellgard M.I."/>
        </authorList>
    </citation>
    <scope>NUCLEOTIDE SEQUENCE</scope>
    <source>
        <tissue evidence="2">Shoot tissue taken approximately 20 cm above the soil surface</tissue>
    </source>
</reference>
<feature type="compositionally biased region" description="Basic residues" evidence="1">
    <location>
        <begin position="19"/>
        <end position="28"/>
    </location>
</feature>
<accession>A0A0A9DPR4</accession>
<reference evidence="2" key="1">
    <citation type="submission" date="2014-09" db="EMBL/GenBank/DDBJ databases">
        <authorList>
            <person name="Magalhaes I.L.F."/>
            <person name="Oliveira U."/>
            <person name="Santos F.R."/>
            <person name="Vidigal T.H.D.A."/>
            <person name="Brescovit A.D."/>
            <person name="Santos A.J."/>
        </authorList>
    </citation>
    <scope>NUCLEOTIDE SEQUENCE</scope>
    <source>
        <tissue evidence="2">Shoot tissue taken approximately 20 cm above the soil surface</tissue>
    </source>
</reference>
<name>A0A0A9DPR4_ARUDO</name>
<proteinExistence type="predicted"/>
<protein>
    <submittedName>
        <fullName evidence="2">Uncharacterized protein</fullName>
    </submittedName>
</protein>
<organism evidence="2">
    <name type="scientific">Arundo donax</name>
    <name type="common">Giant reed</name>
    <name type="synonym">Donax arundinaceus</name>
    <dbReference type="NCBI Taxonomy" id="35708"/>
    <lineage>
        <taxon>Eukaryota</taxon>
        <taxon>Viridiplantae</taxon>
        <taxon>Streptophyta</taxon>
        <taxon>Embryophyta</taxon>
        <taxon>Tracheophyta</taxon>
        <taxon>Spermatophyta</taxon>
        <taxon>Magnoliopsida</taxon>
        <taxon>Liliopsida</taxon>
        <taxon>Poales</taxon>
        <taxon>Poaceae</taxon>
        <taxon>PACMAD clade</taxon>
        <taxon>Arundinoideae</taxon>
        <taxon>Arundineae</taxon>
        <taxon>Arundo</taxon>
    </lineage>
</organism>